<evidence type="ECO:0000259" key="5">
    <source>
        <dbReference type="Pfam" id="PF05567"/>
    </source>
</evidence>
<proteinExistence type="predicted"/>
<gene>
    <name evidence="6" type="ORF">METZ01_LOCUS174438</name>
</gene>
<sequence length="619" mass="66513">LEAWSLSAANIPMSIQWSSASKLDARANLVSRRNALTYSEGRGVKLQWSRLSDDQKNDFLSGRSDEETDQARLKFLLGDRSKEGSEFHTRSSVLGPIARSVPVYVGKLNQRWLESTSDSTYANFLNRTATRTAMVYAGSNGGALHGFDAITGEEKLAYYPGALYRTGHGGYHDLALVGFKHKTKYVDGVPNVKNAKVDGKWKTVLVSSLGGGGRGLFALDVTDPTKLSNANRTVLWEFTHEDDPHLGYTHSRPILTQMNNGQWAAIIGNGQGADATDGTAGQAQLFIVYLDGPGSDGTWDLGTDYLRISTGEGTPASRNALFSPIGVDSVIPQDGKVDAVYAGDLYGNLWRFDLSGSSGSSWSAPTDPLFRGATSRPITAVPAVVVAPDSVTNLAPVRTGTLARSYAVMVFFGSGRLLADADKGASVVNRFYGIYDDGSKLGLTETDLTEQQRTHSTATARVYKNDLEVGYTRNAFSTKRGWYITLPDAGERVIDRALVKGELVYFNTIIPDTSTCDAGGKGWENVVQMSNGGSAQGAQWDFNQNGSLDTGDTHAGLSFAGRKTAKGQPGAPKIIGNQLFTPLTDKVTGTAPGPRDHFKNTKVASGSCKLCGRISWQEL</sequence>
<evidence type="ECO:0000256" key="3">
    <source>
        <dbReference type="ARBA" id="ARBA00022837"/>
    </source>
</evidence>
<dbReference type="GO" id="GO:0046872">
    <property type="term" value="F:metal ion binding"/>
    <property type="evidence" value="ECO:0007669"/>
    <property type="project" value="UniProtKB-KW"/>
</dbReference>
<dbReference type="InterPro" id="IPR008707">
    <property type="entry name" value="B-propeller_PilY1"/>
</dbReference>
<evidence type="ECO:0000313" key="6">
    <source>
        <dbReference type="EMBL" id="SVB21584.1"/>
    </source>
</evidence>
<name>A0A382C6S5_9ZZZZ</name>
<reference evidence="6" key="1">
    <citation type="submission" date="2018-05" db="EMBL/GenBank/DDBJ databases">
        <authorList>
            <person name="Lanie J.A."/>
            <person name="Ng W.-L."/>
            <person name="Kazmierczak K.M."/>
            <person name="Andrzejewski T.M."/>
            <person name="Davidsen T.M."/>
            <person name="Wayne K.J."/>
            <person name="Tettelin H."/>
            <person name="Glass J.I."/>
            <person name="Rusch D."/>
            <person name="Podicherti R."/>
            <person name="Tsui H.-C.T."/>
            <person name="Winkler M.E."/>
        </authorList>
    </citation>
    <scope>NUCLEOTIDE SEQUENCE</scope>
</reference>
<dbReference type="AlphaFoldDB" id="A0A382C6S5"/>
<protein>
    <recommendedName>
        <fullName evidence="5">PilY1 beta-propeller domain-containing protein</fullName>
    </recommendedName>
</protein>
<dbReference type="EMBL" id="UINC01033001">
    <property type="protein sequence ID" value="SVB21584.1"/>
    <property type="molecule type" value="Genomic_DNA"/>
</dbReference>
<keyword evidence="4" id="KW-0281">Fimbrium</keyword>
<dbReference type="Pfam" id="PF05567">
    <property type="entry name" value="T4P_PilY1"/>
    <property type="match status" value="1"/>
</dbReference>
<accession>A0A382C6S5</accession>
<feature type="domain" description="PilY1 beta-propeller" evidence="5">
    <location>
        <begin position="94"/>
        <end position="442"/>
    </location>
</feature>
<keyword evidence="3" id="KW-0106">Calcium</keyword>
<evidence type="ECO:0000256" key="2">
    <source>
        <dbReference type="ARBA" id="ARBA00022723"/>
    </source>
</evidence>
<dbReference type="InterPro" id="IPR011047">
    <property type="entry name" value="Quinoprotein_ADH-like_sf"/>
</dbReference>
<feature type="non-terminal residue" evidence="6">
    <location>
        <position position="1"/>
    </location>
</feature>
<dbReference type="SUPFAM" id="SSF50998">
    <property type="entry name" value="Quinoprotein alcohol dehydrogenase-like"/>
    <property type="match status" value="1"/>
</dbReference>
<comment type="subcellular location">
    <subcellularLocation>
        <location evidence="1">Fimbrium</location>
    </subcellularLocation>
</comment>
<organism evidence="6">
    <name type="scientific">marine metagenome</name>
    <dbReference type="NCBI Taxonomy" id="408172"/>
    <lineage>
        <taxon>unclassified sequences</taxon>
        <taxon>metagenomes</taxon>
        <taxon>ecological metagenomes</taxon>
    </lineage>
</organism>
<dbReference type="GO" id="GO:0009289">
    <property type="term" value="C:pilus"/>
    <property type="evidence" value="ECO:0007669"/>
    <property type="project" value="UniProtKB-SubCell"/>
</dbReference>
<evidence type="ECO:0000256" key="1">
    <source>
        <dbReference type="ARBA" id="ARBA00004561"/>
    </source>
</evidence>
<keyword evidence="2" id="KW-0479">Metal-binding</keyword>
<evidence type="ECO:0000256" key="4">
    <source>
        <dbReference type="ARBA" id="ARBA00023263"/>
    </source>
</evidence>